<reference evidence="1" key="1">
    <citation type="submission" date="2022-06" db="EMBL/GenBank/DDBJ databases">
        <title>WGS of actinobacteria.</title>
        <authorList>
            <person name="Thawai C."/>
        </authorList>
    </citation>
    <scope>NUCLEOTIDE SEQUENCE</scope>
    <source>
        <strain evidence="1">AA8</strain>
    </source>
</reference>
<dbReference type="EMBL" id="JANIID010000017">
    <property type="protein sequence ID" value="MCQ8771896.1"/>
    <property type="molecule type" value="Genomic_DNA"/>
</dbReference>
<evidence type="ECO:0000313" key="1">
    <source>
        <dbReference type="EMBL" id="MCQ8771896.1"/>
    </source>
</evidence>
<evidence type="ECO:0000313" key="2">
    <source>
        <dbReference type="Proteomes" id="UP001142374"/>
    </source>
</evidence>
<dbReference type="Proteomes" id="UP001142374">
    <property type="component" value="Unassembled WGS sequence"/>
</dbReference>
<sequence>MLGDNLNPGELVRFGEGRGEYHLTARAAAALQEAGITLQALSPGEAHANGNGGVSLPITGGGISPDFTRGKLQCKGGFDFTHGDGRTLQIRDHWADAAASRYYATVDGREVPWLAFRLDSQALSLTPARLTAKLPVTLTEEGAALFTEVLGISPVSAGESLFDTEGRVPLMNTPVGL</sequence>
<comment type="caution">
    <text evidence="1">The sequence shown here is derived from an EMBL/GenBank/DDBJ whole genome shotgun (WGS) entry which is preliminary data.</text>
</comment>
<accession>A0A9X2LJ28</accession>
<organism evidence="1 2">
    <name type="scientific">Streptomyces telluris</name>
    <dbReference type="NCBI Taxonomy" id="2720021"/>
    <lineage>
        <taxon>Bacteria</taxon>
        <taxon>Bacillati</taxon>
        <taxon>Actinomycetota</taxon>
        <taxon>Actinomycetes</taxon>
        <taxon>Kitasatosporales</taxon>
        <taxon>Streptomycetaceae</taxon>
        <taxon>Streptomyces</taxon>
    </lineage>
</organism>
<gene>
    <name evidence="1" type="ORF">NQU55_19295</name>
</gene>
<dbReference type="RefSeq" id="WP_168096124.1">
    <property type="nucleotide sequence ID" value="NZ_JAATER010000569.1"/>
</dbReference>
<keyword evidence="2" id="KW-1185">Reference proteome</keyword>
<name>A0A9X2LJ28_9ACTN</name>
<proteinExistence type="predicted"/>
<protein>
    <submittedName>
        <fullName evidence="1">Uncharacterized protein</fullName>
    </submittedName>
</protein>
<dbReference type="AlphaFoldDB" id="A0A9X2LJ28"/>